<protein>
    <submittedName>
        <fullName evidence="2">Uncharacterized protein</fullName>
    </submittedName>
</protein>
<sequence>MKKYLVFAGVFCVSFLVFQAAAGMIWTLFYTPDISAAWQQTGALSSETMLVKASAVFPFIIAVTSLTVTFGLTRLFRKRTAG</sequence>
<evidence type="ECO:0000313" key="2">
    <source>
        <dbReference type="EMBL" id="MFD1065573.1"/>
    </source>
</evidence>
<gene>
    <name evidence="2" type="ORF">ACFQ19_06005</name>
</gene>
<keyword evidence="3" id="KW-1185">Reference proteome</keyword>
<dbReference type="RefSeq" id="WP_379591163.1">
    <property type="nucleotide sequence ID" value="NZ_JBHTKK010000004.1"/>
</dbReference>
<feature type="transmembrane region" description="Helical" evidence="1">
    <location>
        <begin position="55"/>
        <end position="76"/>
    </location>
</feature>
<keyword evidence="1" id="KW-1133">Transmembrane helix</keyword>
<accession>A0ABW3NEY4</accession>
<name>A0ABW3NEY4_9BACI</name>
<dbReference type="EMBL" id="JBHTKK010000004">
    <property type="protein sequence ID" value="MFD1065573.1"/>
    <property type="molecule type" value="Genomic_DNA"/>
</dbReference>
<reference evidence="3" key="1">
    <citation type="journal article" date="2019" name="Int. J. Syst. Evol. Microbiol.">
        <title>The Global Catalogue of Microorganisms (GCM) 10K type strain sequencing project: providing services to taxonomists for standard genome sequencing and annotation.</title>
        <authorList>
            <consortium name="The Broad Institute Genomics Platform"/>
            <consortium name="The Broad Institute Genome Sequencing Center for Infectious Disease"/>
            <person name="Wu L."/>
            <person name="Ma J."/>
        </authorList>
    </citation>
    <scope>NUCLEOTIDE SEQUENCE [LARGE SCALE GENOMIC DNA]</scope>
    <source>
        <strain evidence="3">CCUG 56608</strain>
    </source>
</reference>
<proteinExistence type="predicted"/>
<keyword evidence="1" id="KW-0472">Membrane</keyword>
<comment type="caution">
    <text evidence="2">The sequence shown here is derived from an EMBL/GenBank/DDBJ whole genome shotgun (WGS) entry which is preliminary data.</text>
</comment>
<keyword evidence="1" id="KW-0812">Transmembrane</keyword>
<organism evidence="2 3">
    <name type="scientific">Oceanobacillus locisalsi</name>
    <dbReference type="NCBI Taxonomy" id="546107"/>
    <lineage>
        <taxon>Bacteria</taxon>
        <taxon>Bacillati</taxon>
        <taxon>Bacillota</taxon>
        <taxon>Bacilli</taxon>
        <taxon>Bacillales</taxon>
        <taxon>Bacillaceae</taxon>
        <taxon>Oceanobacillus</taxon>
    </lineage>
</organism>
<dbReference type="Proteomes" id="UP001597041">
    <property type="component" value="Unassembled WGS sequence"/>
</dbReference>
<evidence type="ECO:0000313" key="3">
    <source>
        <dbReference type="Proteomes" id="UP001597041"/>
    </source>
</evidence>
<evidence type="ECO:0000256" key="1">
    <source>
        <dbReference type="SAM" id="Phobius"/>
    </source>
</evidence>